<accession>A0A0G1XVC2</accession>
<gene>
    <name evidence="1" type="ORF">UY32_C0029G0002</name>
</gene>
<dbReference type="EMBL" id="LCPO01000029">
    <property type="protein sequence ID" value="KKU98255.1"/>
    <property type="molecule type" value="Genomic_DNA"/>
</dbReference>
<name>A0A0G1XVC2_9BACT</name>
<proteinExistence type="predicted"/>
<dbReference type="Proteomes" id="UP000034600">
    <property type="component" value="Unassembled WGS sequence"/>
</dbReference>
<reference evidence="1 2" key="1">
    <citation type="journal article" date="2015" name="Nature">
        <title>rRNA introns, odd ribosomes, and small enigmatic genomes across a large radiation of phyla.</title>
        <authorList>
            <person name="Brown C.T."/>
            <person name="Hug L.A."/>
            <person name="Thomas B.C."/>
            <person name="Sharon I."/>
            <person name="Castelle C.J."/>
            <person name="Singh A."/>
            <person name="Wilkins M.J."/>
            <person name="Williams K.H."/>
            <person name="Banfield J.F."/>
        </authorList>
    </citation>
    <scope>NUCLEOTIDE SEQUENCE [LARGE SCALE GENOMIC DNA]</scope>
</reference>
<comment type="caution">
    <text evidence="1">The sequence shown here is derived from an EMBL/GenBank/DDBJ whole genome shotgun (WGS) entry which is preliminary data.</text>
</comment>
<evidence type="ECO:0000313" key="1">
    <source>
        <dbReference type="EMBL" id="KKU98255.1"/>
    </source>
</evidence>
<evidence type="ECO:0000313" key="2">
    <source>
        <dbReference type="Proteomes" id="UP000034600"/>
    </source>
</evidence>
<dbReference type="AlphaFoldDB" id="A0A0G1XVC2"/>
<sequence length="45" mass="5276">MTIKLCHHDDGELIRLMLQLEAENGVTGILETIFRRLLAIQERER</sequence>
<organism evidence="1 2">
    <name type="scientific">Candidatus Jorgensenbacteria bacterium GW2011_GWC1_48_8</name>
    <dbReference type="NCBI Taxonomy" id="1618666"/>
    <lineage>
        <taxon>Bacteria</taxon>
        <taxon>Candidatus Joergenseniibacteriota</taxon>
    </lineage>
</organism>
<protein>
    <submittedName>
        <fullName evidence="1">Uncharacterized protein</fullName>
    </submittedName>
</protein>